<sequence>MTSIAPLDDITPPATPTQIILCENGDVHLTFGGEPTTQYLVSSAILSNASPVFSKTFSERWNADERISAASPKSFTCPDDDPTSMEILLRVLHLKIGSNKRFMPITAGSGFTVVCDKYDCAAAVGFVAEMWIALHLTAPDLVFAEMEHLLDMALFFNETAHSETLIHMMVFKSAEPVLDHVMSEDSLLTTKMLVTVHKLREMKRNAIKDALKNVVDGPKRCTCHYKIKAEDIAMLYHKIDTISVKESVTSALQYLRGVNNQMIKECGKSMHSPNDRRLDQIMNISLMTLSLIEVSRPLKWEDLKA</sequence>
<dbReference type="AlphaFoldDB" id="A0A6A6GQX8"/>
<dbReference type="Gene3D" id="3.30.710.10">
    <property type="entry name" value="Potassium Channel Kv1.1, Chain A"/>
    <property type="match status" value="1"/>
</dbReference>
<name>A0A6A6GQX8_9PEZI</name>
<dbReference type="OrthoDB" id="5275938at2759"/>
<reference evidence="2" key="1">
    <citation type="journal article" date="2020" name="Stud. Mycol.">
        <title>101 Dothideomycetes genomes: A test case for predicting lifestyles and emergence of pathogens.</title>
        <authorList>
            <person name="Haridas S."/>
            <person name="Albert R."/>
            <person name="Binder M."/>
            <person name="Bloem J."/>
            <person name="LaButti K."/>
            <person name="Salamov A."/>
            <person name="Andreopoulos B."/>
            <person name="Baker S."/>
            <person name="Barry K."/>
            <person name="Bills G."/>
            <person name="Bluhm B."/>
            <person name="Cannon C."/>
            <person name="Castanera R."/>
            <person name="Culley D."/>
            <person name="Daum C."/>
            <person name="Ezra D."/>
            <person name="Gonzalez J."/>
            <person name="Henrissat B."/>
            <person name="Kuo A."/>
            <person name="Liang C."/>
            <person name="Lipzen A."/>
            <person name="Lutzoni F."/>
            <person name="Magnuson J."/>
            <person name="Mondo S."/>
            <person name="Nolan M."/>
            <person name="Ohm R."/>
            <person name="Pangilinan J."/>
            <person name="Park H.-J."/>
            <person name="Ramirez L."/>
            <person name="Alfaro M."/>
            <person name="Sun H."/>
            <person name="Tritt A."/>
            <person name="Yoshinaga Y."/>
            <person name="Zwiers L.-H."/>
            <person name="Turgeon B."/>
            <person name="Goodwin S."/>
            <person name="Spatafora J."/>
            <person name="Crous P."/>
            <person name="Grigoriev I."/>
        </authorList>
    </citation>
    <scope>NUCLEOTIDE SEQUENCE [LARGE SCALE GENOMIC DNA]</scope>
    <source>
        <strain evidence="2">CECT 20119</strain>
    </source>
</reference>
<dbReference type="EMBL" id="ML992501">
    <property type="protein sequence ID" value="KAF2228121.1"/>
    <property type="molecule type" value="Genomic_DNA"/>
</dbReference>
<accession>A0A6A6GQX8</accession>
<protein>
    <submittedName>
        <fullName evidence="1">Uncharacterized protein</fullName>
    </submittedName>
</protein>
<keyword evidence="2" id="KW-1185">Reference proteome</keyword>
<evidence type="ECO:0000313" key="2">
    <source>
        <dbReference type="Proteomes" id="UP000799538"/>
    </source>
</evidence>
<dbReference type="InterPro" id="IPR011333">
    <property type="entry name" value="SKP1/BTB/POZ_sf"/>
</dbReference>
<proteinExistence type="predicted"/>
<evidence type="ECO:0000313" key="1">
    <source>
        <dbReference type="EMBL" id="KAF2228121.1"/>
    </source>
</evidence>
<organism evidence="1 2">
    <name type="scientific">Elsinoe ampelina</name>
    <dbReference type="NCBI Taxonomy" id="302913"/>
    <lineage>
        <taxon>Eukaryota</taxon>
        <taxon>Fungi</taxon>
        <taxon>Dikarya</taxon>
        <taxon>Ascomycota</taxon>
        <taxon>Pezizomycotina</taxon>
        <taxon>Dothideomycetes</taxon>
        <taxon>Dothideomycetidae</taxon>
        <taxon>Myriangiales</taxon>
        <taxon>Elsinoaceae</taxon>
        <taxon>Elsinoe</taxon>
    </lineage>
</organism>
<dbReference type="Proteomes" id="UP000799538">
    <property type="component" value="Unassembled WGS sequence"/>
</dbReference>
<gene>
    <name evidence="1" type="ORF">BDZ85DRAFT_255441</name>
</gene>